<organism evidence="2 3">
    <name type="scientific">Colletotrichum zoysiae</name>
    <dbReference type="NCBI Taxonomy" id="1216348"/>
    <lineage>
        <taxon>Eukaryota</taxon>
        <taxon>Fungi</taxon>
        <taxon>Dikarya</taxon>
        <taxon>Ascomycota</taxon>
        <taxon>Pezizomycotina</taxon>
        <taxon>Sordariomycetes</taxon>
        <taxon>Hypocreomycetidae</taxon>
        <taxon>Glomerellales</taxon>
        <taxon>Glomerellaceae</taxon>
        <taxon>Colletotrichum</taxon>
        <taxon>Colletotrichum graminicola species complex</taxon>
    </lineage>
</organism>
<comment type="caution">
    <text evidence="2">The sequence shown here is derived from an EMBL/GenBank/DDBJ whole genome shotgun (WGS) entry which is preliminary data.</text>
</comment>
<accession>A0AAD9H3S4</accession>
<feature type="region of interest" description="Disordered" evidence="1">
    <location>
        <begin position="298"/>
        <end position="324"/>
    </location>
</feature>
<evidence type="ECO:0000256" key="1">
    <source>
        <dbReference type="SAM" id="MobiDB-lite"/>
    </source>
</evidence>
<evidence type="ECO:0000313" key="3">
    <source>
        <dbReference type="Proteomes" id="UP001232148"/>
    </source>
</evidence>
<dbReference type="EMBL" id="MU843074">
    <property type="protein sequence ID" value="KAK2021875.1"/>
    <property type="molecule type" value="Genomic_DNA"/>
</dbReference>
<evidence type="ECO:0000313" key="2">
    <source>
        <dbReference type="EMBL" id="KAK2021875.1"/>
    </source>
</evidence>
<sequence>MSGVIAAHNTGVFKNRLLPSAAKEYIDAGAVTVDPNLNLQGVTLGGLHGSHVEIDVTGGEVKYEIRGGEVVDLDVARYLLHHFFNTLPTSKNMEKPQFDEDDPLLRAFNAALRLKKGESPRGILDTLFGSATKTYNLAALLPWSDITDLEGAEYVASKTIEAITKRDSKGFAILDPAAPAGTVTIVANCERGLNGRTDDQNKLLSRSRAHPVDAKVFSLVCDRVHAEVRKPAYAGQLVIVSLAACIFYSNEAGEQLQGIHGTVRASDEQRVWSNRSENVWTVQLCDLRSDAQDNMGGYSYHEFDLPRSKPSPRPPPSPEHNYGRPVALLFADDDDDDLATTVDGRSVLPPGTTQAHYIGMHRPGRGTTSHVPNLVVAHFPGDNAGDATATQVMTLDHPNNPLDLLLLGDTTQLALDADFVARYPDFDTAAESVVTASRLLWVSEPGSYDGIIAASILALAGFNIDAFADYLALTPNHIDDAFVALSRDVPLPREGTDMAIGGEDADGNPAVRQASLLESTVPANRAEADAVNHYIARLQTEVGARATNGPAEVLAETINLRQEATVRHGDPITEPLVENYLARTRQAAQRILQNPDRFQNVPVHPDRVEASLAGNFAPVAADDGNGGVVDPGRRVDLHGGATRTERLDLLREMIDEGNRRLEEIERRLSGRHSGGGQD</sequence>
<feature type="compositionally biased region" description="Pro residues" evidence="1">
    <location>
        <begin position="309"/>
        <end position="318"/>
    </location>
</feature>
<dbReference type="Proteomes" id="UP001232148">
    <property type="component" value="Unassembled WGS sequence"/>
</dbReference>
<gene>
    <name evidence="2" type="ORF">LX32DRAFT_733159</name>
</gene>
<protein>
    <submittedName>
        <fullName evidence="2">Uncharacterized protein</fullName>
    </submittedName>
</protein>
<proteinExistence type="predicted"/>
<keyword evidence="3" id="KW-1185">Reference proteome</keyword>
<dbReference type="AlphaFoldDB" id="A0AAD9H3S4"/>
<reference evidence="2" key="1">
    <citation type="submission" date="2021-06" db="EMBL/GenBank/DDBJ databases">
        <title>Comparative genomics, transcriptomics and evolutionary studies reveal genomic signatures of adaptation to plant cell wall in hemibiotrophic fungi.</title>
        <authorList>
            <consortium name="DOE Joint Genome Institute"/>
            <person name="Baroncelli R."/>
            <person name="Diaz J.F."/>
            <person name="Benocci T."/>
            <person name="Peng M."/>
            <person name="Battaglia E."/>
            <person name="Haridas S."/>
            <person name="Andreopoulos W."/>
            <person name="Labutti K."/>
            <person name="Pangilinan J."/>
            <person name="Floch G.L."/>
            <person name="Makela M.R."/>
            <person name="Henrissat B."/>
            <person name="Grigoriev I.V."/>
            <person name="Crouch J.A."/>
            <person name="De Vries R.P."/>
            <person name="Sukno S.A."/>
            <person name="Thon M.R."/>
        </authorList>
    </citation>
    <scope>NUCLEOTIDE SEQUENCE</scope>
    <source>
        <strain evidence="2">MAFF235873</strain>
    </source>
</reference>
<name>A0AAD9H3S4_9PEZI</name>